<evidence type="ECO:0000313" key="3">
    <source>
        <dbReference type="Proteomes" id="UP000629468"/>
    </source>
</evidence>
<evidence type="ECO:0000313" key="2">
    <source>
        <dbReference type="EMBL" id="KAF7782387.1"/>
    </source>
</evidence>
<accession>A0A8H7KJI5</accession>
<dbReference type="Proteomes" id="UP000629468">
    <property type="component" value="Unassembled WGS sequence"/>
</dbReference>
<evidence type="ECO:0000256" key="1">
    <source>
        <dbReference type="SAM" id="MobiDB-lite"/>
    </source>
</evidence>
<reference evidence="2 3" key="1">
    <citation type="journal article" name="Sci. Rep.">
        <title>Telomere-to-telomere assembled and centromere annotated genomes of the two main subspecies of the button mushroom Agaricus bisporus reveal especially polymorphic chromosome ends.</title>
        <authorList>
            <person name="Sonnenberg A.S.M."/>
            <person name="Sedaghat-Telgerd N."/>
            <person name="Lavrijssen B."/>
            <person name="Ohm R.A."/>
            <person name="Hendrickx P.M."/>
            <person name="Scholtmeijer K."/>
            <person name="Baars J.J.P."/>
            <person name="van Peer A."/>
        </authorList>
    </citation>
    <scope>NUCLEOTIDE SEQUENCE [LARGE SCALE GENOMIC DNA]</scope>
    <source>
        <strain evidence="2 3">H119_p4</strain>
    </source>
</reference>
<feature type="compositionally biased region" description="Basic residues" evidence="1">
    <location>
        <begin position="196"/>
        <end position="205"/>
    </location>
</feature>
<comment type="caution">
    <text evidence="2">The sequence shown here is derived from an EMBL/GenBank/DDBJ whole genome shotgun (WGS) entry which is preliminary data.</text>
</comment>
<name>A0A8H7KJI5_AGABI</name>
<feature type="region of interest" description="Disordered" evidence="1">
    <location>
        <begin position="146"/>
        <end position="249"/>
    </location>
</feature>
<protein>
    <submittedName>
        <fullName evidence="2">Uncharacterized protein</fullName>
    </submittedName>
</protein>
<dbReference type="AlphaFoldDB" id="A0A8H7KJI5"/>
<dbReference type="EMBL" id="JABXXO010000003">
    <property type="protein sequence ID" value="KAF7782387.1"/>
    <property type="molecule type" value="Genomic_DNA"/>
</dbReference>
<sequence length="249" mass="27442">MDELIQLIYQNIYQFVVMSSVTFDKWTVYVGMVGEAGRWWRGFWEERDVISVVGPNPTEKLLETFVDKLVECVVGGDLFLAGFSTERGAKIRLSFGTGSQRPVSMALEEIEAAEAAAHATNVFLEIALQAQSRKCRLHPSTFASTTSLPTREAANSAVGRSAASGPSDSSHAKKKPKSLEAEMPGLDMEETDKNERKGKKQRRHSPPIEQTQPSVRVGAPQGSSKVVPRSNPVKKARKIKAMDFESDDE</sequence>
<organism evidence="2 3">
    <name type="scientific">Agaricus bisporus var. burnettii</name>
    <dbReference type="NCBI Taxonomy" id="192524"/>
    <lineage>
        <taxon>Eukaryota</taxon>
        <taxon>Fungi</taxon>
        <taxon>Dikarya</taxon>
        <taxon>Basidiomycota</taxon>
        <taxon>Agaricomycotina</taxon>
        <taxon>Agaricomycetes</taxon>
        <taxon>Agaricomycetidae</taxon>
        <taxon>Agaricales</taxon>
        <taxon>Agaricineae</taxon>
        <taxon>Agaricaceae</taxon>
        <taxon>Agaricus</taxon>
    </lineage>
</organism>
<gene>
    <name evidence="2" type="ORF">Agabi119p4_1763</name>
</gene>
<proteinExistence type="predicted"/>